<evidence type="ECO:0000313" key="4">
    <source>
        <dbReference type="RefSeq" id="XP_026668215.1"/>
    </source>
</evidence>
<keyword evidence="1" id="KW-0812">Transmembrane</keyword>
<dbReference type="GeneID" id="113464162"/>
<dbReference type="KEGG" id="ccal:113464162"/>
<dbReference type="RefSeq" id="XP_026668215.1">
    <property type="nucleotide sequence ID" value="XM_026812414.1"/>
</dbReference>
<dbReference type="InterPro" id="IPR033640">
    <property type="entry name" value="FAR_C"/>
</dbReference>
<dbReference type="Pfam" id="PF03015">
    <property type="entry name" value="Sterile"/>
    <property type="match status" value="1"/>
</dbReference>
<keyword evidence="3" id="KW-1185">Reference proteome</keyword>
<keyword evidence="1" id="KW-1133">Transmembrane helix</keyword>
<gene>
    <name evidence="4" type="primary">LOC113464162</name>
</gene>
<dbReference type="CDD" id="cd09071">
    <property type="entry name" value="FAR_C"/>
    <property type="match status" value="1"/>
</dbReference>
<reference evidence="4" key="1">
    <citation type="submission" date="2025-08" db="UniProtKB">
        <authorList>
            <consortium name="RefSeq"/>
        </authorList>
    </citation>
    <scope>IDENTIFICATION</scope>
    <source>
        <tissue evidence="4">Whole body</tissue>
    </source>
</reference>
<organism evidence="3 4">
    <name type="scientific">Ceratina calcarata</name>
    <dbReference type="NCBI Taxonomy" id="156304"/>
    <lineage>
        <taxon>Eukaryota</taxon>
        <taxon>Metazoa</taxon>
        <taxon>Ecdysozoa</taxon>
        <taxon>Arthropoda</taxon>
        <taxon>Hexapoda</taxon>
        <taxon>Insecta</taxon>
        <taxon>Pterygota</taxon>
        <taxon>Neoptera</taxon>
        <taxon>Endopterygota</taxon>
        <taxon>Hymenoptera</taxon>
        <taxon>Apocrita</taxon>
        <taxon>Aculeata</taxon>
        <taxon>Apoidea</taxon>
        <taxon>Anthophila</taxon>
        <taxon>Apidae</taxon>
        <taxon>Ceratina</taxon>
        <taxon>Zadontomerus</taxon>
    </lineage>
</organism>
<proteinExistence type="predicted"/>
<evidence type="ECO:0000259" key="2">
    <source>
        <dbReference type="Pfam" id="PF03015"/>
    </source>
</evidence>
<evidence type="ECO:0000313" key="3">
    <source>
        <dbReference type="Proteomes" id="UP000694925"/>
    </source>
</evidence>
<feature type="transmembrane region" description="Helical" evidence="1">
    <location>
        <begin position="28"/>
        <end position="50"/>
    </location>
</feature>
<sequence length="141" mass="16396">MTDHIKSIEKYPSSKIVWYPFVIYVGNFYVFLVLHVLFHVFPAIAADVVLMIQRKKPTALKIASKATVQFRALYYFISTSWVIKADKLKSVLNRMDATDLEEFSFDMTLIDWNYLSVTIALNARKRPDRNASRSKEEIPKT</sequence>
<feature type="domain" description="Fatty acyl-CoA reductase C-terminal" evidence="2">
    <location>
        <begin position="38"/>
        <end position="116"/>
    </location>
</feature>
<accession>A0AAJ7RYT1</accession>
<keyword evidence="1" id="KW-0472">Membrane</keyword>
<dbReference type="Proteomes" id="UP000694925">
    <property type="component" value="Unplaced"/>
</dbReference>
<name>A0AAJ7RYT1_9HYME</name>
<dbReference type="AlphaFoldDB" id="A0AAJ7RYT1"/>
<protein>
    <submittedName>
        <fullName evidence="4">Fatty acyl-CoA reductase wat-like</fullName>
    </submittedName>
</protein>
<evidence type="ECO:0000256" key="1">
    <source>
        <dbReference type="SAM" id="Phobius"/>
    </source>
</evidence>